<dbReference type="InterPro" id="IPR002173">
    <property type="entry name" value="Carboh/pur_kinase_PfkB_CS"/>
</dbReference>
<evidence type="ECO:0000256" key="6">
    <source>
        <dbReference type="ARBA" id="ARBA00022741"/>
    </source>
</evidence>
<feature type="binding site" evidence="12">
    <location>
        <position position="182"/>
    </location>
    <ligand>
        <name>ATP</name>
        <dbReference type="ChEBI" id="CHEBI:30616"/>
    </ligand>
</feature>
<evidence type="ECO:0000256" key="4">
    <source>
        <dbReference type="ARBA" id="ARBA00022679"/>
    </source>
</evidence>
<sequence>MKKIVVVGSINMDLVTNVEAFPRPGETIHSLGVGYQPGGKGANQAVAAARSGASVQMVGAVGTDSFAQTLIDNLAGSGVDTAGILRKEGHSGLAIITVDRSGENHIVLAGGSNKAFAFGEIEGRIAWDEAHAVLLQNEIDRETTAAVMREAKRRGVPVWFNPAPAVKPEPSLLPLIHTCILNETEIEVITGAKVSGAEDAERAAGRLLEAGVTQVVVTLGDKGCVRAGRDGESVHVPAFKVRAVDTTAAGDTFIGAMAAASSEGKPVMEALRFAAAASALAVTRHGAQASIPSRDEVERLLSGSIRK</sequence>
<feature type="binding site" evidence="12">
    <location>
        <position position="290"/>
    </location>
    <ligand>
        <name>K(+)</name>
        <dbReference type="ChEBI" id="CHEBI:29103"/>
    </ligand>
</feature>
<evidence type="ECO:0000256" key="12">
    <source>
        <dbReference type="HAMAP-Rule" id="MF_01987"/>
    </source>
</evidence>
<dbReference type="InterPro" id="IPR011877">
    <property type="entry name" value="Ribokinase"/>
</dbReference>
<dbReference type="EMBL" id="CAJRAY010000042">
    <property type="protein sequence ID" value="CAG5085901.1"/>
    <property type="molecule type" value="Genomic_DNA"/>
</dbReference>
<keyword evidence="10 12" id="KW-0630">Potassium</keyword>
<reference evidence="14 15" key="1">
    <citation type="submission" date="2021-04" db="EMBL/GenBank/DDBJ databases">
        <authorList>
            <person name="Rakotoarivonina H."/>
        </authorList>
    </citation>
    <scope>NUCLEOTIDE SEQUENCE [LARGE SCALE GENOMIC DNA]</scope>
    <source>
        <strain evidence="14 15">XE</strain>
    </source>
</reference>
<feature type="binding site" evidence="12">
    <location>
        <position position="245"/>
    </location>
    <ligand>
        <name>K(+)</name>
        <dbReference type="ChEBI" id="CHEBI:29103"/>
    </ligand>
</feature>
<feature type="binding site" evidence="12">
    <location>
        <begin position="250"/>
        <end position="251"/>
    </location>
    <ligand>
        <name>ATP</name>
        <dbReference type="ChEBI" id="CHEBI:30616"/>
    </ligand>
</feature>
<evidence type="ECO:0000256" key="5">
    <source>
        <dbReference type="ARBA" id="ARBA00022723"/>
    </source>
</evidence>
<dbReference type="RefSeq" id="WP_213484388.1">
    <property type="nucleotide sequence ID" value="NZ_CAJRAY010000042.1"/>
</dbReference>
<dbReference type="PANTHER" id="PTHR10584">
    <property type="entry name" value="SUGAR KINASE"/>
    <property type="match status" value="1"/>
</dbReference>
<feature type="binding site" evidence="12">
    <location>
        <position position="247"/>
    </location>
    <ligand>
        <name>K(+)</name>
        <dbReference type="ChEBI" id="CHEBI:29103"/>
    </ligand>
</feature>
<keyword evidence="11 12" id="KW-0119">Carbohydrate metabolism</keyword>
<feature type="binding site" evidence="12">
    <location>
        <begin position="218"/>
        <end position="223"/>
    </location>
    <ligand>
        <name>ATP</name>
        <dbReference type="ChEBI" id="CHEBI:30616"/>
    </ligand>
</feature>
<dbReference type="CDD" id="cd01174">
    <property type="entry name" value="ribokinase"/>
    <property type="match status" value="1"/>
</dbReference>
<keyword evidence="12" id="KW-0963">Cytoplasm</keyword>
<comment type="subcellular location">
    <subcellularLocation>
        <location evidence="12">Cytoplasm</location>
    </subcellularLocation>
</comment>
<comment type="function">
    <text evidence="12">Catalyzes the phosphorylation of ribose at O-5 in a reaction requiring ATP and magnesium. The resulting D-ribose-5-phosphate can then be used either for sythesis of nucleotides, histidine, and tryptophan, or as a component of the pentose phosphate pathway.</text>
</comment>
<evidence type="ECO:0000256" key="7">
    <source>
        <dbReference type="ARBA" id="ARBA00022777"/>
    </source>
</evidence>
<comment type="pathway">
    <text evidence="12">Carbohydrate metabolism; D-ribose degradation; D-ribose 5-phosphate from beta-D-ribopyranose: step 2/2.</text>
</comment>
<evidence type="ECO:0000313" key="15">
    <source>
        <dbReference type="Proteomes" id="UP000681526"/>
    </source>
</evidence>
<gene>
    <name evidence="14" type="primary">txxe 874-rbsK</name>
    <name evidence="12" type="synonym">rbsK</name>
    <name evidence="14" type="ORF">TXXE_09305</name>
</gene>
<organism evidence="14 15">
    <name type="scientific">Thermobacillus xylanilyticus</name>
    <dbReference type="NCBI Taxonomy" id="76633"/>
    <lineage>
        <taxon>Bacteria</taxon>
        <taxon>Bacillati</taxon>
        <taxon>Bacillota</taxon>
        <taxon>Bacilli</taxon>
        <taxon>Bacillales</taxon>
        <taxon>Paenibacillaceae</taxon>
        <taxon>Thermobacillus</taxon>
    </lineage>
</organism>
<feature type="binding site" evidence="12">
    <location>
        <position position="286"/>
    </location>
    <ligand>
        <name>K(+)</name>
        <dbReference type="ChEBI" id="CHEBI:29103"/>
    </ligand>
</feature>
<evidence type="ECO:0000256" key="1">
    <source>
        <dbReference type="ARBA" id="ARBA00005380"/>
    </source>
</evidence>
<dbReference type="Gene3D" id="3.40.1190.20">
    <property type="match status" value="1"/>
</dbReference>
<keyword evidence="8 12" id="KW-0067">ATP-binding</keyword>
<feature type="binding site" evidence="12">
    <location>
        <begin position="39"/>
        <end position="43"/>
    </location>
    <ligand>
        <name>substrate</name>
    </ligand>
</feature>
<dbReference type="Proteomes" id="UP000681526">
    <property type="component" value="Unassembled WGS sequence"/>
</dbReference>
<comment type="caution">
    <text evidence="14">The sequence shown here is derived from an EMBL/GenBank/DDBJ whole genome shotgun (WGS) entry which is preliminary data.</text>
</comment>
<dbReference type="InterPro" id="IPR002139">
    <property type="entry name" value="Ribo/fructo_kinase"/>
</dbReference>
<feature type="binding site" evidence="12">
    <location>
        <position position="281"/>
    </location>
    <ligand>
        <name>K(+)</name>
        <dbReference type="ChEBI" id="CHEBI:29103"/>
    </ligand>
</feature>
<comment type="subunit">
    <text evidence="12">Homodimer.</text>
</comment>
<feature type="domain" description="Carbohydrate kinase PfkB" evidence="13">
    <location>
        <begin position="1"/>
        <end position="293"/>
    </location>
</feature>
<comment type="cofactor">
    <cofactor evidence="12">
        <name>Mg(2+)</name>
        <dbReference type="ChEBI" id="CHEBI:18420"/>
    </cofactor>
    <text evidence="12">Requires a divalent cation, most likely magnesium in vivo, as an electrophilic catalyst to aid phosphoryl group transfer. It is the chelate of the metal and the nucleotide that is the actual substrate.</text>
</comment>
<feature type="active site" description="Proton acceptor" evidence="12">
    <location>
        <position position="251"/>
    </location>
</feature>
<keyword evidence="5 12" id="KW-0479">Metal-binding</keyword>
<evidence type="ECO:0000256" key="11">
    <source>
        <dbReference type="ARBA" id="ARBA00023277"/>
    </source>
</evidence>
<dbReference type="NCBIfam" id="TIGR02152">
    <property type="entry name" value="D_ribokin_bact"/>
    <property type="match status" value="1"/>
</dbReference>
<evidence type="ECO:0000256" key="9">
    <source>
        <dbReference type="ARBA" id="ARBA00022842"/>
    </source>
</evidence>
<feature type="binding site" evidence="12">
    <location>
        <position position="284"/>
    </location>
    <ligand>
        <name>K(+)</name>
        <dbReference type="ChEBI" id="CHEBI:29103"/>
    </ligand>
</feature>
<proteinExistence type="inferred from homology"/>
<evidence type="ECO:0000256" key="3">
    <source>
        <dbReference type="ARBA" id="ARBA00016943"/>
    </source>
</evidence>
<accession>A0ABN7RX07</accession>
<keyword evidence="9 12" id="KW-0460">Magnesium</keyword>
<dbReference type="PANTHER" id="PTHR10584:SF166">
    <property type="entry name" value="RIBOKINASE"/>
    <property type="match status" value="1"/>
</dbReference>
<feature type="binding site" evidence="12">
    <location>
        <position position="138"/>
    </location>
    <ligand>
        <name>substrate</name>
    </ligand>
</feature>
<keyword evidence="6 12" id="KW-0547">Nucleotide-binding</keyword>
<dbReference type="EC" id="2.7.1.15" evidence="2 12"/>
<name>A0ABN7RX07_THEXY</name>
<comment type="similarity">
    <text evidence="12">Belongs to the carbohydrate kinase PfkB family. Ribokinase subfamily.</text>
</comment>
<keyword evidence="4 12" id="KW-0808">Transferase</keyword>
<comment type="caution">
    <text evidence="12">Lacks conserved residue(s) required for the propagation of feature annotation.</text>
</comment>
<dbReference type="PROSITE" id="PS00584">
    <property type="entry name" value="PFKB_KINASES_2"/>
    <property type="match status" value="1"/>
</dbReference>
<evidence type="ECO:0000256" key="8">
    <source>
        <dbReference type="ARBA" id="ARBA00022840"/>
    </source>
</evidence>
<protein>
    <recommendedName>
        <fullName evidence="3 12">Ribokinase</fullName>
        <shortName evidence="12">RK</shortName>
        <ecNumber evidence="2 12">2.7.1.15</ecNumber>
    </recommendedName>
</protein>
<comment type="catalytic activity">
    <reaction evidence="12">
        <text>D-ribose + ATP = D-ribose 5-phosphate + ADP + H(+)</text>
        <dbReference type="Rhea" id="RHEA:13697"/>
        <dbReference type="ChEBI" id="CHEBI:15378"/>
        <dbReference type="ChEBI" id="CHEBI:30616"/>
        <dbReference type="ChEBI" id="CHEBI:47013"/>
        <dbReference type="ChEBI" id="CHEBI:78346"/>
        <dbReference type="ChEBI" id="CHEBI:456216"/>
        <dbReference type="EC" id="2.7.1.15"/>
    </reaction>
</comment>
<evidence type="ECO:0000313" key="14">
    <source>
        <dbReference type="EMBL" id="CAG5085901.1"/>
    </source>
</evidence>
<evidence type="ECO:0000256" key="2">
    <source>
        <dbReference type="ARBA" id="ARBA00012035"/>
    </source>
</evidence>
<keyword evidence="7 12" id="KW-0418">Kinase</keyword>
<dbReference type="InterPro" id="IPR029056">
    <property type="entry name" value="Ribokinase-like"/>
</dbReference>
<feature type="binding site" evidence="12">
    <location>
        <begin position="11"/>
        <end position="13"/>
    </location>
    <ligand>
        <name>substrate</name>
    </ligand>
</feature>
<dbReference type="SUPFAM" id="SSF53613">
    <property type="entry name" value="Ribokinase-like"/>
    <property type="match status" value="1"/>
</dbReference>
<dbReference type="InterPro" id="IPR011611">
    <property type="entry name" value="PfkB_dom"/>
</dbReference>
<dbReference type="Pfam" id="PF00294">
    <property type="entry name" value="PfkB"/>
    <property type="match status" value="1"/>
</dbReference>
<comment type="similarity">
    <text evidence="1">Belongs to the carbohydrate kinase pfkB family.</text>
</comment>
<evidence type="ECO:0000259" key="13">
    <source>
        <dbReference type="Pfam" id="PF00294"/>
    </source>
</evidence>
<evidence type="ECO:0000256" key="10">
    <source>
        <dbReference type="ARBA" id="ARBA00022958"/>
    </source>
</evidence>
<dbReference type="PRINTS" id="PR00990">
    <property type="entry name" value="RIBOKINASE"/>
</dbReference>
<dbReference type="HAMAP" id="MF_01987">
    <property type="entry name" value="Ribokinase"/>
    <property type="match status" value="1"/>
</dbReference>
<keyword evidence="15" id="KW-1185">Reference proteome</keyword>
<feature type="binding site" evidence="12">
    <location>
        <position position="251"/>
    </location>
    <ligand>
        <name>substrate</name>
    </ligand>
</feature>
<dbReference type="GO" id="GO:0004747">
    <property type="term" value="F:ribokinase activity"/>
    <property type="evidence" value="ECO:0007669"/>
    <property type="project" value="UniProtKB-EC"/>
</dbReference>
<comment type="activity regulation">
    <text evidence="12">Activated by a monovalent cation that binds near, but not in, the active site. The most likely occupant of the site in vivo is potassium. Ion binding induces a conformational change that may alter substrate affinity.</text>
</comment>